<accession>A0ABR6WMN0</accession>
<comment type="caution">
    <text evidence="2">The sequence shown here is derived from an EMBL/GenBank/DDBJ whole genome shotgun (WGS) entry which is preliminary data.</text>
</comment>
<protein>
    <submittedName>
        <fullName evidence="2">Type II toxin-antitoxin system RelE/ParE family toxin</fullName>
    </submittedName>
</protein>
<feature type="region of interest" description="Disordered" evidence="1">
    <location>
        <begin position="96"/>
        <end position="119"/>
    </location>
</feature>
<dbReference type="InterPro" id="IPR009241">
    <property type="entry name" value="HigB-like"/>
</dbReference>
<dbReference type="Pfam" id="PF05973">
    <property type="entry name" value="Gp49"/>
    <property type="match status" value="1"/>
</dbReference>
<feature type="compositionally biased region" description="Basic and acidic residues" evidence="1">
    <location>
        <begin position="100"/>
        <end position="119"/>
    </location>
</feature>
<dbReference type="Proteomes" id="UP000653358">
    <property type="component" value="Unassembled WGS sequence"/>
</dbReference>
<proteinExistence type="predicted"/>
<evidence type="ECO:0000256" key="1">
    <source>
        <dbReference type="SAM" id="MobiDB-lite"/>
    </source>
</evidence>
<sequence length="119" mass="14278">MFKVIFYKDSNGNEPVREYLIKLKARSSTSKQDRIQFTKITAYIRSLQEYGTRIGNPTVKHIDGDICELRPLSDRIFFFYWKDETFVLLHYFRKKSQKTPQKEIDKSKHNMSDFIERTS</sequence>
<organism evidence="2 3">
    <name type="scientific">Acetobacterium tundrae</name>
    <dbReference type="NCBI Taxonomy" id="132932"/>
    <lineage>
        <taxon>Bacteria</taxon>
        <taxon>Bacillati</taxon>
        <taxon>Bacillota</taxon>
        <taxon>Clostridia</taxon>
        <taxon>Eubacteriales</taxon>
        <taxon>Eubacteriaceae</taxon>
        <taxon>Acetobacterium</taxon>
    </lineage>
</organism>
<name>A0ABR6WMN0_9FIRM</name>
<reference evidence="2 3" key="1">
    <citation type="journal article" date="2020" name="mSystems">
        <title>Defining Genomic and Predicted Metabolic Features of the Acetobacterium Genus.</title>
        <authorList>
            <person name="Ross D.E."/>
            <person name="Marshall C.W."/>
            <person name="Gulliver D."/>
            <person name="May H.D."/>
            <person name="Norman R.S."/>
        </authorList>
    </citation>
    <scope>NUCLEOTIDE SEQUENCE [LARGE SCALE GENOMIC DNA]</scope>
    <source>
        <strain evidence="2 3">DSM 9173</strain>
    </source>
</reference>
<dbReference type="EMBL" id="WJBB01000011">
    <property type="protein sequence ID" value="MBC3797382.1"/>
    <property type="molecule type" value="Genomic_DNA"/>
</dbReference>
<dbReference type="RefSeq" id="WP_148605758.1">
    <property type="nucleotide sequence ID" value="NZ_RXYB01000024.1"/>
</dbReference>
<evidence type="ECO:0000313" key="3">
    <source>
        <dbReference type="Proteomes" id="UP000653358"/>
    </source>
</evidence>
<gene>
    <name evidence="2" type="ORF">GH807_10015</name>
</gene>
<keyword evidence="3" id="KW-1185">Reference proteome</keyword>
<evidence type="ECO:0000313" key="2">
    <source>
        <dbReference type="EMBL" id="MBC3797382.1"/>
    </source>
</evidence>